<dbReference type="Pfam" id="PF08881">
    <property type="entry name" value="CVNH"/>
    <property type="match status" value="1"/>
</dbReference>
<dbReference type="EMBL" id="QJNS01000349">
    <property type="protein sequence ID" value="RYO79044.1"/>
    <property type="molecule type" value="Genomic_DNA"/>
</dbReference>
<evidence type="ECO:0000313" key="4">
    <source>
        <dbReference type="Proteomes" id="UP000294003"/>
    </source>
</evidence>
<gene>
    <name evidence="3" type="ORF">DL762_008364</name>
</gene>
<sequence length="148" mass="16623">MRPTMTLLGRLIALVLTVLGVCRMTAAQDFVTNCTWKTARMVDSYLGMYCNNDNWAHYSYGWTWFDTAYCVINNGGVLAPYYNGNYWPTCVDCFFNGSDTAFLLTCICYNVDGITKLASTDLNEVIWNHNGSLGCYNHVGNYTEVGPI</sequence>
<keyword evidence="1" id="KW-0732">Signal</keyword>
<evidence type="ECO:0000256" key="1">
    <source>
        <dbReference type="SAM" id="SignalP"/>
    </source>
</evidence>
<evidence type="ECO:0000313" key="3">
    <source>
        <dbReference type="EMBL" id="RYO79044.1"/>
    </source>
</evidence>
<name>A0ABY0H0W6_9PEZI</name>
<accession>A0ABY0H0W6</accession>
<feature type="domain" description="Cyanovirin-N" evidence="2">
    <location>
        <begin position="43"/>
        <end position="133"/>
    </location>
</feature>
<dbReference type="InterPro" id="IPR036673">
    <property type="entry name" value="Cyanovirin-N_sf"/>
</dbReference>
<keyword evidence="4" id="KW-1185">Reference proteome</keyword>
<dbReference type="Gene3D" id="2.30.60.10">
    <property type="entry name" value="Cyanovirin-N"/>
    <property type="match status" value="1"/>
</dbReference>
<dbReference type="Proteomes" id="UP000294003">
    <property type="component" value="Unassembled WGS sequence"/>
</dbReference>
<organism evidence="3 4">
    <name type="scientific">Monosporascus cannonballus</name>
    <dbReference type="NCBI Taxonomy" id="155416"/>
    <lineage>
        <taxon>Eukaryota</taxon>
        <taxon>Fungi</taxon>
        <taxon>Dikarya</taxon>
        <taxon>Ascomycota</taxon>
        <taxon>Pezizomycotina</taxon>
        <taxon>Sordariomycetes</taxon>
        <taxon>Xylariomycetidae</taxon>
        <taxon>Xylariales</taxon>
        <taxon>Xylariales incertae sedis</taxon>
        <taxon>Monosporascus</taxon>
    </lineage>
</organism>
<dbReference type="InterPro" id="IPR011058">
    <property type="entry name" value="Cyanovirin-N"/>
</dbReference>
<feature type="signal peptide" evidence="1">
    <location>
        <begin position="1"/>
        <end position="27"/>
    </location>
</feature>
<reference evidence="3 4" key="1">
    <citation type="submission" date="2018-06" db="EMBL/GenBank/DDBJ databases">
        <title>Complete Genomes of Monosporascus.</title>
        <authorList>
            <person name="Robinson A.J."/>
            <person name="Natvig D.O."/>
        </authorList>
    </citation>
    <scope>NUCLEOTIDE SEQUENCE [LARGE SCALE GENOMIC DNA]</scope>
    <source>
        <strain evidence="3 4">CBS 609.92</strain>
    </source>
</reference>
<protein>
    <recommendedName>
        <fullName evidence="2">Cyanovirin-N domain-containing protein</fullName>
    </recommendedName>
</protein>
<feature type="chain" id="PRO_5046799191" description="Cyanovirin-N domain-containing protein" evidence="1">
    <location>
        <begin position="28"/>
        <end position="148"/>
    </location>
</feature>
<evidence type="ECO:0000259" key="2">
    <source>
        <dbReference type="Pfam" id="PF08881"/>
    </source>
</evidence>
<comment type="caution">
    <text evidence="3">The sequence shown here is derived from an EMBL/GenBank/DDBJ whole genome shotgun (WGS) entry which is preliminary data.</text>
</comment>
<dbReference type="SUPFAM" id="SSF51322">
    <property type="entry name" value="Cyanovirin-N"/>
    <property type="match status" value="1"/>
</dbReference>
<proteinExistence type="predicted"/>